<accession>A0ABQ4SI49</accession>
<sequence>MFASGPISADFVIALLRLSKLRSCGLALKVVLNELRRIEQGIDDGFGVNRNTVEVVDTELIAVELMLMRQSEEPKKNSLQSVAYETCIMPVTGQYDLYSYSLDAYGEIVDKNKVSPEPQGGTYLFAKTSESRKLFDFVPRSENCTFIVATWKMFGDDYYVSYNRDTFQRLEAVSTSSRESRVQFWLTFYSALRDSIPNNLIEKMTEEAETRKFQQFLHKLNQDRTDLHVKHHKE</sequence>
<reference evidence="1" key="1">
    <citation type="journal article" date="2021" name="Front. Microbiol.">
        <title>Comprehensive Comparative Genomics and Phenotyping of Methylobacterium Species.</title>
        <authorList>
            <person name="Alessa O."/>
            <person name="Ogura Y."/>
            <person name="Fujitani Y."/>
            <person name="Takami H."/>
            <person name="Hayashi T."/>
            <person name="Sahin N."/>
            <person name="Tani A."/>
        </authorList>
    </citation>
    <scope>NUCLEOTIDE SEQUENCE</scope>
    <source>
        <strain evidence="1">DSM 17168</strain>
    </source>
</reference>
<comment type="caution">
    <text evidence="1">The sequence shown here is derived from an EMBL/GenBank/DDBJ whole genome shotgun (WGS) entry which is preliminary data.</text>
</comment>
<dbReference type="EMBL" id="BPQQ01000064">
    <property type="protein sequence ID" value="GJE02910.1"/>
    <property type="molecule type" value="Genomic_DNA"/>
</dbReference>
<gene>
    <name evidence="1" type="ORF">GMJLKIPL_4860</name>
</gene>
<dbReference type="Proteomes" id="UP001055153">
    <property type="component" value="Unassembled WGS sequence"/>
</dbReference>
<organism evidence="1 2">
    <name type="scientific">Methylobacterium isbiliense</name>
    <dbReference type="NCBI Taxonomy" id="315478"/>
    <lineage>
        <taxon>Bacteria</taxon>
        <taxon>Pseudomonadati</taxon>
        <taxon>Pseudomonadota</taxon>
        <taxon>Alphaproteobacteria</taxon>
        <taxon>Hyphomicrobiales</taxon>
        <taxon>Methylobacteriaceae</taxon>
        <taxon>Methylobacterium</taxon>
    </lineage>
</organism>
<proteinExistence type="predicted"/>
<evidence type="ECO:0000313" key="2">
    <source>
        <dbReference type="Proteomes" id="UP001055153"/>
    </source>
</evidence>
<evidence type="ECO:0000313" key="1">
    <source>
        <dbReference type="EMBL" id="GJE02910.1"/>
    </source>
</evidence>
<keyword evidence="2" id="KW-1185">Reference proteome</keyword>
<name>A0ABQ4SI49_9HYPH</name>
<protein>
    <submittedName>
        <fullName evidence="1">Uncharacterized protein</fullName>
    </submittedName>
</protein>
<reference evidence="1" key="2">
    <citation type="submission" date="2021-08" db="EMBL/GenBank/DDBJ databases">
        <authorList>
            <person name="Tani A."/>
            <person name="Ola A."/>
            <person name="Ogura Y."/>
            <person name="Katsura K."/>
            <person name="Hayashi T."/>
        </authorList>
    </citation>
    <scope>NUCLEOTIDE SEQUENCE</scope>
    <source>
        <strain evidence="1">DSM 17168</strain>
    </source>
</reference>
<dbReference type="RefSeq" id="WP_238240195.1">
    <property type="nucleotide sequence ID" value="NZ_BPQQ01000064.1"/>
</dbReference>